<evidence type="ECO:0000256" key="1">
    <source>
        <dbReference type="SAM" id="MobiDB-lite"/>
    </source>
</evidence>
<evidence type="ECO:0000313" key="3">
    <source>
        <dbReference type="Proteomes" id="UP000499080"/>
    </source>
</evidence>
<protein>
    <submittedName>
        <fullName evidence="2">Uncharacterized protein</fullName>
    </submittedName>
</protein>
<gene>
    <name evidence="2" type="ORF">AVEN_142435_1</name>
</gene>
<dbReference type="EMBL" id="BGPR01025643">
    <property type="protein sequence ID" value="GBN94730.1"/>
    <property type="molecule type" value="Genomic_DNA"/>
</dbReference>
<comment type="caution">
    <text evidence="2">The sequence shown here is derived from an EMBL/GenBank/DDBJ whole genome shotgun (WGS) entry which is preliminary data.</text>
</comment>
<feature type="region of interest" description="Disordered" evidence="1">
    <location>
        <begin position="1"/>
        <end position="25"/>
    </location>
</feature>
<keyword evidence="3" id="KW-1185">Reference proteome</keyword>
<proteinExistence type="predicted"/>
<reference evidence="2 3" key="1">
    <citation type="journal article" date="2019" name="Sci. Rep.">
        <title>Orb-weaving spider Araneus ventricosus genome elucidates the spidroin gene catalogue.</title>
        <authorList>
            <person name="Kono N."/>
            <person name="Nakamura H."/>
            <person name="Ohtoshi R."/>
            <person name="Moran D.A.P."/>
            <person name="Shinohara A."/>
            <person name="Yoshida Y."/>
            <person name="Fujiwara M."/>
            <person name="Mori M."/>
            <person name="Tomita M."/>
            <person name="Arakawa K."/>
        </authorList>
    </citation>
    <scope>NUCLEOTIDE SEQUENCE [LARGE SCALE GENOMIC DNA]</scope>
</reference>
<dbReference type="Proteomes" id="UP000499080">
    <property type="component" value="Unassembled WGS sequence"/>
</dbReference>
<evidence type="ECO:0000313" key="2">
    <source>
        <dbReference type="EMBL" id="GBN94730.1"/>
    </source>
</evidence>
<organism evidence="2 3">
    <name type="scientific">Araneus ventricosus</name>
    <name type="common">Orbweaver spider</name>
    <name type="synonym">Epeira ventricosa</name>
    <dbReference type="NCBI Taxonomy" id="182803"/>
    <lineage>
        <taxon>Eukaryota</taxon>
        <taxon>Metazoa</taxon>
        <taxon>Ecdysozoa</taxon>
        <taxon>Arthropoda</taxon>
        <taxon>Chelicerata</taxon>
        <taxon>Arachnida</taxon>
        <taxon>Araneae</taxon>
        <taxon>Araneomorphae</taxon>
        <taxon>Entelegynae</taxon>
        <taxon>Araneoidea</taxon>
        <taxon>Araneidae</taxon>
        <taxon>Araneus</taxon>
    </lineage>
</organism>
<feature type="region of interest" description="Disordered" evidence="1">
    <location>
        <begin position="47"/>
        <end position="87"/>
    </location>
</feature>
<sequence length="87" mass="9292">MSWHLPLQTSAQTQREDLGSTASDLTLTRTTNYLRVIKFRTRNTQVTLPLGHSGSGEGKGNSGVALESAQRVEARSARQGARPAVGG</sequence>
<accession>A0A4Y2T479</accession>
<dbReference type="AlphaFoldDB" id="A0A4Y2T479"/>
<name>A0A4Y2T479_ARAVE</name>